<dbReference type="Pfam" id="PF02902">
    <property type="entry name" value="Peptidase_C48"/>
    <property type="match status" value="1"/>
</dbReference>
<feature type="non-terminal residue" evidence="6">
    <location>
        <position position="1"/>
    </location>
</feature>
<dbReference type="EMBL" id="BKCP01012736">
    <property type="protein sequence ID" value="GER56481.1"/>
    <property type="molecule type" value="Genomic_DNA"/>
</dbReference>
<dbReference type="GO" id="GO:0008168">
    <property type="term" value="F:methyltransferase activity"/>
    <property type="evidence" value="ECO:0007669"/>
    <property type="project" value="UniProtKB-KW"/>
</dbReference>
<comment type="caution">
    <text evidence="6">The sequence shown here is derived from an EMBL/GenBank/DDBJ whole genome shotgun (WGS) entry which is preliminary data.</text>
</comment>
<keyword evidence="7" id="KW-1185">Reference proteome</keyword>
<dbReference type="InterPro" id="IPR003653">
    <property type="entry name" value="Peptidase_C48_C"/>
</dbReference>
<evidence type="ECO:0000313" key="6">
    <source>
        <dbReference type="EMBL" id="GER56481.1"/>
    </source>
</evidence>
<feature type="domain" description="Ubiquitin-like protease family profile" evidence="5">
    <location>
        <begin position="190"/>
        <end position="310"/>
    </location>
</feature>
<dbReference type="OrthoDB" id="925122at2759"/>
<evidence type="ECO:0000256" key="1">
    <source>
        <dbReference type="ARBA" id="ARBA00005234"/>
    </source>
</evidence>
<gene>
    <name evidence="6" type="ORF">STAS_34207</name>
</gene>
<evidence type="ECO:0000256" key="3">
    <source>
        <dbReference type="ARBA" id="ARBA00022801"/>
    </source>
</evidence>
<feature type="region of interest" description="Disordered" evidence="4">
    <location>
        <begin position="1"/>
        <end position="65"/>
    </location>
</feature>
<name>A0A5A7RH71_STRAF</name>
<dbReference type="GO" id="GO:0008234">
    <property type="term" value="F:cysteine-type peptidase activity"/>
    <property type="evidence" value="ECO:0007669"/>
    <property type="project" value="InterPro"/>
</dbReference>
<dbReference type="InterPro" id="IPR038765">
    <property type="entry name" value="Papain-like_cys_pep_sf"/>
</dbReference>
<evidence type="ECO:0000313" key="7">
    <source>
        <dbReference type="Proteomes" id="UP000325081"/>
    </source>
</evidence>
<sequence>DEEEEEEKENAVEKEEERKEEEEKQEEEEKNDEGEEEEKENAVDNDDVDVEKKSPEFAQQVVNTKAVDEEVLCMEKSPDGDGDEAIEEEDDEDNVPLQTRRLRYLSKNVSSPFVNLQQKDEEDKLSGAYNKWMHTKDDARLLNVGQSPKFLRGRDYFEYIEGFRKSLSQIHIDPFLEAISRRLYTKKGKATISSAMINIQDATLFSLLENEWRKLGCPYKKWNDSNEWKAPQGIVKYVRGKAVGWGKPWLQNSNVVLVCNVGDHWMVCRVVLEKREIHVYDSLAHNSEDILGREETLAPLTHLLPPLLQRLAIFALWKTWMVA</sequence>
<proteinExistence type="inferred from homology"/>
<reference evidence="7" key="1">
    <citation type="journal article" date="2019" name="Curr. Biol.">
        <title>Genome Sequence of Striga asiatica Provides Insight into the Evolution of Plant Parasitism.</title>
        <authorList>
            <person name="Yoshida S."/>
            <person name="Kim S."/>
            <person name="Wafula E.K."/>
            <person name="Tanskanen J."/>
            <person name="Kim Y.M."/>
            <person name="Honaas L."/>
            <person name="Yang Z."/>
            <person name="Spallek T."/>
            <person name="Conn C.E."/>
            <person name="Ichihashi Y."/>
            <person name="Cheong K."/>
            <person name="Cui S."/>
            <person name="Der J.P."/>
            <person name="Gundlach H."/>
            <person name="Jiao Y."/>
            <person name="Hori C."/>
            <person name="Ishida J.K."/>
            <person name="Kasahara H."/>
            <person name="Kiba T."/>
            <person name="Kim M.S."/>
            <person name="Koo N."/>
            <person name="Laohavisit A."/>
            <person name="Lee Y.H."/>
            <person name="Lumba S."/>
            <person name="McCourt P."/>
            <person name="Mortimer J.C."/>
            <person name="Mutuku J.M."/>
            <person name="Nomura T."/>
            <person name="Sasaki-Sekimoto Y."/>
            <person name="Seto Y."/>
            <person name="Wang Y."/>
            <person name="Wakatake T."/>
            <person name="Sakakibara H."/>
            <person name="Demura T."/>
            <person name="Yamaguchi S."/>
            <person name="Yoneyama K."/>
            <person name="Manabe R.I."/>
            <person name="Nelson D.C."/>
            <person name="Schulman A.H."/>
            <person name="Timko M.P."/>
            <person name="dePamphilis C.W."/>
            <person name="Choi D."/>
            <person name="Shirasu K."/>
        </authorList>
    </citation>
    <scope>NUCLEOTIDE SEQUENCE [LARGE SCALE GENOMIC DNA]</scope>
    <source>
        <strain evidence="7">cv. UVA1</strain>
    </source>
</reference>
<comment type="similarity">
    <text evidence="1">Belongs to the peptidase C48 family.</text>
</comment>
<evidence type="ECO:0000256" key="4">
    <source>
        <dbReference type="SAM" id="MobiDB-lite"/>
    </source>
</evidence>
<feature type="region of interest" description="Disordered" evidence="4">
    <location>
        <begin position="75"/>
        <end position="94"/>
    </location>
</feature>
<dbReference type="GO" id="GO:0006508">
    <property type="term" value="P:proteolysis"/>
    <property type="evidence" value="ECO:0007669"/>
    <property type="project" value="UniProtKB-KW"/>
</dbReference>
<evidence type="ECO:0000256" key="2">
    <source>
        <dbReference type="ARBA" id="ARBA00022670"/>
    </source>
</evidence>
<feature type="compositionally biased region" description="Acidic residues" evidence="4">
    <location>
        <begin position="18"/>
        <end position="49"/>
    </location>
</feature>
<feature type="non-terminal residue" evidence="6">
    <location>
        <position position="323"/>
    </location>
</feature>
<dbReference type="GO" id="GO:0032259">
    <property type="term" value="P:methylation"/>
    <property type="evidence" value="ECO:0007669"/>
    <property type="project" value="UniProtKB-KW"/>
</dbReference>
<dbReference type="SUPFAM" id="SSF54001">
    <property type="entry name" value="Cysteine proteinases"/>
    <property type="match status" value="1"/>
</dbReference>
<dbReference type="Proteomes" id="UP000325081">
    <property type="component" value="Unassembled WGS sequence"/>
</dbReference>
<feature type="compositionally biased region" description="Acidic residues" evidence="4">
    <location>
        <begin position="80"/>
        <end position="94"/>
    </location>
</feature>
<keyword evidence="3" id="KW-0378">Hydrolase</keyword>
<keyword evidence="6" id="KW-0489">Methyltransferase</keyword>
<accession>A0A5A7RH71</accession>
<keyword evidence="2" id="KW-0645">Protease</keyword>
<keyword evidence="6" id="KW-0808">Transferase</keyword>
<protein>
    <submittedName>
        <fullName evidence="6">S-adenosyl-L-methionine-dependentmethyltransferases superfamily protein</fullName>
    </submittedName>
</protein>
<evidence type="ECO:0000259" key="5">
    <source>
        <dbReference type="Pfam" id="PF02902"/>
    </source>
</evidence>
<organism evidence="6 7">
    <name type="scientific">Striga asiatica</name>
    <name type="common">Asiatic witchweed</name>
    <name type="synonym">Buchnera asiatica</name>
    <dbReference type="NCBI Taxonomy" id="4170"/>
    <lineage>
        <taxon>Eukaryota</taxon>
        <taxon>Viridiplantae</taxon>
        <taxon>Streptophyta</taxon>
        <taxon>Embryophyta</taxon>
        <taxon>Tracheophyta</taxon>
        <taxon>Spermatophyta</taxon>
        <taxon>Magnoliopsida</taxon>
        <taxon>eudicotyledons</taxon>
        <taxon>Gunneridae</taxon>
        <taxon>Pentapetalae</taxon>
        <taxon>asterids</taxon>
        <taxon>lamiids</taxon>
        <taxon>Lamiales</taxon>
        <taxon>Orobanchaceae</taxon>
        <taxon>Buchnereae</taxon>
        <taxon>Striga</taxon>
    </lineage>
</organism>
<dbReference type="Gene3D" id="3.40.395.10">
    <property type="entry name" value="Adenoviral Proteinase, Chain A"/>
    <property type="match status" value="1"/>
</dbReference>
<dbReference type="AlphaFoldDB" id="A0A5A7RH71"/>